<organism evidence="1 2">
    <name type="scientific">Steinernema carpocapsae</name>
    <name type="common">Entomopathogenic nematode</name>
    <dbReference type="NCBI Taxonomy" id="34508"/>
    <lineage>
        <taxon>Eukaryota</taxon>
        <taxon>Metazoa</taxon>
        <taxon>Ecdysozoa</taxon>
        <taxon>Nematoda</taxon>
        <taxon>Chromadorea</taxon>
        <taxon>Rhabditida</taxon>
        <taxon>Tylenchina</taxon>
        <taxon>Panagrolaimomorpha</taxon>
        <taxon>Strongyloidoidea</taxon>
        <taxon>Steinernematidae</taxon>
        <taxon>Steinernema</taxon>
    </lineage>
</organism>
<dbReference type="EMBL" id="AZBU02000001">
    <property type="protein sequence ID" value="TMS35644.1"/>
    <property type="molecule type" value="Genomic_DNA"/>
</dbReference>
<evidence type="ECO:0000313" key="2">
    <source>
        <dbReference type="Proteomes" id="UP000298663"/>
    </source>
</evidence>
<reference evidence="1 2" key="1">
    <citation type="journal article" date="2015" name="Genome Biol.">
        <title>Comparative genomics of Steinernema reveals deeply conserved gene regulatory networks.</title>
        <authorList>
            <person name="Dillman A.R."/>
            <person name="Macchietto M."/>
            <person name="Porter C.F."/>
            <person name="Rogers A."/>
            <person name="Williams B."/>
            <person name="Antoshechkin I."/>
            <person name="Lee M.M."/>
            <person name="Goodwin Z."/>
            <person name="Lu X."/>
            <person name="Lewis E.E."/>
            <person name="Goodrich-Blair H."/>
            <person name="Stock S.P."/>
            <person name="Adams B.J."/>
            <person name="Sternberg P.W."/>
            <person name="Mortazavi A."/>
        </authorList>
    </citation>
    <scope>NUCLEOTIDE SEQUENCE [LARGE SCALE GENOMIC DNA]</scope>
    <source>
        <strain evidence="1 2">ALL</strain>
    </source>
</reference>
<gene>
    <name evidence="1" type="ORF">L596_003003</name>
</gene>
<dbReference type="AlphaFoldDB" id="A0A4U8URU7"/>
<dbReference type="Proteomes" id="UP000298663">
    <property type="component" value="Unassembled WGS sequence"/>
</dbReference>
<reference evidence="1 2" key="2">
    <citation type="journal article" date="2019" name="G3 (Bethesda)">
        <title>Hybrid Assembly of the Genome of the Entomopathogenic Nematode Steinernema carpocapsae Identifies the X-Chromosome.</title>
        <authorList>
            <person name="Serra L."/>
            <person name="Macchietto M."/>
            <person name="Macias-Munoz A."/>
            <person name="McGill C.J."/>
            <person name="Rodriguez I.M."/>
            <person name="Rodriguez B."/>
            <person name="Murad R."/>
            <person name="Mortazavi A."/>
        </authorList>
    </citation>
    <scope>NUCLEOTIDE SEQUENCE [LARGE SCALE GENOMIC DNA]</scope>
    <source>
        <strain evidence="1 2">ALL</strain>
    </source>
</reference>
<accession>A0A4U8URU7</accession>
<proteinExistence type="predicted"/>
<sequence length="71" mass="7801">MPTATTPLHGLIAYKQRPATFGKRHHNQAKRIGYKLCGTVTQVLGGLLKQKTSLDAEALQDRFANATCFCL</sequence>
<keyword evidence="2" id="KW-1185">Reference proteome</keyword>
<name>A0A4U8URU7_STECR</name>
<comment type="caution">
    <text evidence="1">The sequence shown here is derived from an EMBL/GenBank/DDBJ whole genome shotgun (WGS) entry which is preliminary data.</text>
</comment>
<evidence type="ECO:0000313" key="1">
    <source>
        <dbReference type="EMBL" id="TMS35644.1"/>
    </source>
</evidence>
<protein>
    <submittedName>
        <fullName evidence="1">Uncharacterized protein</fullName>
    </submittedName>
</protein>